<evidence type="ECO:0000313" key="3">
    <source>
        <dbReference type="Proteomes" id="UP000607653"/>
    </source>
</evidence>
<name>A0A822XBS3_NELNU</name>
<reference evidence="2 3" key="1">
    <citation type="journal article" date="2020" name="Mol. Biol. Evol.">
        <title>Distinct Expression and Methylation Patterns for Genes with Different Fates following a Single Whole-Genome Duplication in Flowering Plants.</title>
        <authorList>
            <person name="Shi T."/>
            <person name="Rahmani R.S."/>
            <person name="Gugger P.F."/>
            <person name="Wang M."/>
            <person name="Li H."/>
            <person name="Zhang Y."/>
            <person name="Li Z."/>
            <person name="Wang Q."/>
            <person name="Van de Peer Y."/>
            <person name="Marchal K."/>
            <person name="Chen J."/>
        </authorList>
    </citation>
    <scope>NUCLEOTIDE SEQUENCE [LARGE SCALE GENOMIC DNA]</scope>
    <source>
        <tissue evidence="2">Leaf</tissue>
    </source>
</reference>
<evidence type="ECO:0000259" key="1">
    <source>
        <dbReference type="Pfam" id="PF14214"/>
    </source>
</evidence>
<protein>
    <recommendedName>
        <fullName evidence="1">Helitron helicase-like domain-containing protein</fullName>
    </recommendedName>
</protein>
<organism evidence="2 3">
    <name type="scientific">Nelumbo nucifera</name>
    <name type="common">Sacred lotus</name>
    <dbReference type="NCBI Taxonomy" id="4432"/>
    <lineage>
        <taxon>Eukaryota</taxon>
        <taxon>Viridiplantae</taxon>
        <taxon>Streptophyta</taxon>
        <taxon>Embryophyta</taxon>
        <taxon>Tracheophyta</taxon>
        <taxon>Spermatophyta</taxon>
        <taxon>Magnoliopsida</taxon>
        <taxon>Proteales</taxon>
        <taxon>Nelumbonaceae</taxon>
        <taxon>Nelumbo</taxon>
    </lineage>
</organism>
<evidence type="ECO:0000313" key="2">
    <source>
        <dbReference type="EMBL" id="DAD18854.1"/>
    </source>
</evidence>
<dbReference type="PANTHER" id="PTHR45786">
    <property type="entry name" value="DNA BINDING PROTEIN-LIKE"/>
    <property type="match status" value="1"/>
</dbReference>
<accession>A0A822XBS3</accession>
<proteinExistence type="predicted"/>
<dbReference type="PANTHER" id="PTHR45786:SF75">
    <property type="entry name" value="ATP-DEPENDENT DNA HELICASE"/>
    <property type="match status" value="1"/>
</dbReference>
<dbReference type="Proteomes" id="UP000607653">
    <property type="component" value="Unassembled WGS sequence"/>
</dbReference>
<gene>
    <name evidence="2" type="ORF">HUJ06_020317</name>
</gene>
<feature type="domain" description="Helitron helicase-like" evidence="1">
    <location>
        <begin position="5"/>
        <end position="173"/>
    </location>
</feature>
<dbReference type="Pfam" id="PF14214">
    <property type="entry name" value="Helitron_like_N"/>
    <property type="match status" value="1"/>
</dbReference>
<dbReference type="InterPro" id="IPR025476">
    <property type="entry name" value="Helitron_helicase-like"/>
</dbReference>
<keyword evidence="3" id="KW-1185">Reference proteome</keyword>
<dbReference type="AlphaFoldDB" id="A0A822XBS3"/>
<dbReference type="EMBL" id="DUZY01000001">
    <property type="protein sequence ID" value="DAD18854.1"/>
    <property type="molecule type" value="Genomic_DNA"/>
</dbReference>
<sequence length="185" mass="21600">MNDRSIILLAKNLLHQFVVDMYTKLESTRLDYYRQKQSNIHVKLYQGIMDSVLAGETNGCSIGKRIVLPASFIGDPRDMRRRYLDSMELVSQFGKSDFFITMTYNPERKEIQDELIVGKLLQDRPNLTTRVFRAKLQDLKDQFFKKQIFGKVATHVHVIEFQMRGLSHEHLLIIMKSGYNVTNPD</sequence>
<comment type="caution">
    <text evidence="2">The sequence shown here is derived from an EMBL/GenBank/DDBJ whole genome shotgun (WGS) entry which is preliminary data.</text>
</comment>